<evidence type="ECO:0000256" key="2">
    <source>
        <dbReference type="ARBA" id="ARBA00004370"/>
    </source>
</evidence>
<keyword evidence="4" id="KW-0597">Phosphoprotein</keyword>
<dbReference type="PANTHER" id="PTHR42878">
    <property type="entry name" value="TWO-COMPONENT HISTIDINE KINASE"/>
    <property type="match status" value="1"/>
</dbReference>
<dbReference type="Pfam" id="PF03924">
    <property type="entry name" value="CHASE"/>
    <property type="match status" value="1"/>
</dbReference>
<dbReference type="GO" id="GO:0016020">
    <property type="term" value="C:membrane"/>
    <property type="evidence" value="ECO:0007669"/>
    <property type="project" value="UniProtKB-SubCell"/>
</dbReference>
<dbReference type="InterPro" id="IPR006189">
    <property type="entry name" value="CHASE_dom"/>
</dbReference>
<keyword evidence="9" id="KW-0472">Membrane</keyword>
<evidence type="ECO:0000313" key="13">
    <source>
        <dbReference type="EMBL" id="RUO50619.1"/>
    </source>
</evidence>
<keyword evidence="10" id="KW-0175">Coiled coil</keyword>
<dbReference type="SUPFAM" id="SSF47384">
    <property type="entry name" value="Homodimeric domain of signal transducing histidine kinase"/>
    <property type="match status" value="1"/>
</dbReference>
<dbReference type="InterPro" id="IPR036097">
    <property type="entry name" value="HisK_dim/P_sf"/>
</dbReference>
<evidence type="ECO:0000256" key="1">
    <source>
        <dbReference type="ARBA" id="ARBA00000085"/>
    </source>
</evidence>
<feature type="domain" description="CHASE" evidence="12">
    <location>
        <begin position="75"/>
        <end position="256"/>
    </location>
</feature>
<evidence type="ECO:0000256" key="7">
    <source>
        <dbReference type="ARBA" id="ARBA00022777"/>
    </source>
</evidence>
<dbReference type="CDD" id="cd00082">
    <property type="entry name" value="HisKA"/>
    <property type="match status" value="1"/>
</dbReference>
<dbReference type="PROSITE" id="PS50109">
    <property type="entry name" value="HIS_KIN"/>
    <property type="match status" value="1"/>
</dbReference>
<organism evidence="13 14">
    <name type="scientific">Pseudidiomarina aquimaris</name>
    <dbReference type="NCBI Taxonomy" id="641841"/>
    <lineage>
        <taxon>Bacteria</taxon>
        <taxon>Pseudomonadati</taxon>
        <taxon>Pseudomonadota</taxon>
        <taxon>Gammaproteobacteria</taxon>
        <taxon>Alteromonadales</taxon>
        <taxon>Idiomarinaceae</taxon>
        <taxon>Pseudidiomarina</taxon>
    </lineage>
</organism>
<dbReference type="SMART" id="SM00388">
    <property type="entry name" value="HisKA"/>
    <property type="match status" value="1"/>
</dbReference>
<name>A0A432XPH0_9GAMM</name>
<dbReference type="InterPro" id="IPR036890">
    <property type="entry name" value="HATPase_C_sf"/>
</dbReference>
<dbReference type="Gene3D" id="3.30.565.10">
    <property type="entry name" value="Histidine kinase-like ATPase, C-terminal domain"/>
    <property type="match status" value="1"/>
</dbReference>
<comment type="caution">
    <text evidence="13">The sequence shown here is derived from an EMBL/GenBank/DDBJ whole genome shotgun (WGS) entry which is preliminary data.</text>
</comment>
<dbReference type="Pfam" id="PF02518">
    <property type="entry name" value="HATPase_c"/>
    <property type="match status" value="1"/>
</dbReference>
<dbReference type="GO" id="GO:0030295">
    <property type="term" value="F:protein kinase activator activity"/>
    <property type="evidence" value="ECO:0007669"/>
    <property type="project" value="TreeGrafter"/>
</dbReference>
<dbReference type="RefSeq" id="WP_126832135.1">
    <property type="nucleotide sequence ID" value="NZ_PIPT01000001.1"/>
</dbReference>
<dbReference type="EMBL" id="PIPT01000001">
    <property type="protein sequence ID" value="RUO50619.1"/>
    <property type="molecule type" value="Genomic_DNA"/>
</dbReference>
<dbReference type="InterPro" id="IPR003661">
    <property type="entry name" value="HisK_dim/P_dom"/>
</dbReference>
<dbReference type="InterPro" id="IPR042240">
    <property type="entry name" value="CHASE_sf"/>
</dbReference>
<reference evidence="14" key="1">
    <citation type="journal article" date="2018" name="Front. Microbiol.">
        <title>Genome-Based Analysis Reveals the Taxonomy and Diversity of the Family Idiomarinaceae.</title>
        <authorList>
            <person name="Liu Y."/>
            <person name="Lai Q."/>
            <person name="Shao Z."/>
        </authorList>
    </citation>
    <scope>NUCLEOTIDE SEQUENCE [LARGE SCALE GENOMIC DNA]</scope>
    <source>
        <strain evidence="14">SW15</strain>
    </source>
</reference>
<dbReference type="SMART" id="SM00387">
    <property type="entry name" value="HATPase_c"/>
    <property type="match status" value="1"/>
</dbReference>
<dbReference type="InterPro" id="IPR050351">
    <property type="entry name" value="BphY/WalK/GraS-like"/>
</dbReference>
<dbReference type="InterPro" id="IPR003594">
    <property type="entry name" value="HATPase_dom"/>
</dbReference>
<evidence type="ECO:0000256" key="10">
    <source>
        <dbReference type="SAM" id="Coils"/>
    </source>
</evidence>
<dbReference type="GO" id="GO:0000155">
    <property type="term" value="F:phosphorelay sensor kinase activity"/>
    <property type="evidence" value="ECO:0007669"/>
    <property type="project" value="InterPro"/>
</dbReference>
<keyword evidence="8" id="KW-1133">Transmembrane helix</keyword>
<protein>
    <recommendedName>
        <fullName evidence="3">histidine kinase</fullName>
        <ecNumber evidence="3">2.7.13.3</ecNumber>
    </recommendedName>
</protein>
<evidence type="ECO:0000256" key="6">
    <source>
        <dbReference type="ARBA" id="ARBA00022692"/>
    </source>
</evidence>
<evidence type="ECO:0000259" key="12">
    <source>
        <dbReference type="PROSITE" id="PS50839"/>
    </source>
</evidence>
<dbReference type="AlphaFoldDB" id="A0A432XPH0"/>
<evidence type="ECO:0000256" key="3">
    <source>
        <dbReference type="ARBA" id="ARBA00012438"/>
    </source>
</evidence>
<comment type="subcellular location">
    <subcellularLocation>
        <location evidence="2">Membrane</location>
    </subcellularLocation>
</comment>
<comment type="catalytic activity">
    <reaction evidence="1">
        <text>ATP + protein L-histidine = ADP + protein N-phospho-L-histidine.</text>
        <dbReference type="EC" id="2.7.13.3"/>
    </reaction>
</comment>
<dbReference type="Pfam" id="PF00512">
    <property type="entry name" value="HisKA"/>
    <property type="match status" value="1"/>
</dbReference>
<feature type="domain" description="Histidine kinase" evidence="11">
    <location>
        <begin position="374"/>
        <end position="585"/>
    </location>
</feature>
<feature type="coiled-coil region" evidence="10">
    <location>
        <begin position="326"/>
        <end position="367"/>
    </location>
</feature>
<evidence type="ECO:0000256" key="8">
    <source>
        <dbReference type="ARBA" id="ARBA00022989"/>
    </source>
</evidence>
<dbReference type="GO" id="GO:0000156">
    <property type="term" value="F:phosphorelay response regulator activity"/>
    <property type="evidence" value="ECO:0007669"/>
    <property type="project" value="TreeGrafter"/>
</dbReference>
<dbReference type="Gene3D" id="1.10.287.130">
    <property type="match status" value="1"/>
</dbReference>
<gene>
    <name evidence="13" type="ORF">CWE21_00500</name>
</gene>
<accession>A0A432XPH0</accession>
<dbReference type="CDD" id="cd00075">
    <property type="entry name" value="HATPase"/>
    <property type="match status" value="1"/>
</dbReference>
<keyword evidence="6" id="KW-0812">Transmembrane</keyword>
<dbReference type="InterPro" id="IPR004358">
    <property type="entry name" value="Sig_transdc_His_kin-like_C"/>
</dbReference>
<dbReference type="GO" id="GO:0007234">
    <property type="term" value="P:osmosensory signaling via phosphorelay pathway"/>
    <property type="evidence" value="ECO:0007669"/>
    <property type="project" value="TreeGrafter"/>
</dbReference>
<dbReference type="PROSITE" id="PS50839">
    <property type="entry name" value="CHASE"/>
    <property type="match status" value="1"/>
</dbReference>
<evidence type="ECO:0000256" key="5">
    <source>
        <dbReference type="ARBA" id="ARBA00022679"/>
    </source>
</evidence>
<keyword evidence="14" id="KW-1185">Reference proteome</keyword>
<evidence type="ECO:0000259" key="11">
    <source>
        <dbReference type="PROSITE" id="PS50109"/>
    </source>
</evidence>
<dbReference type="InterPro" id="IPR005467">
    <property type="entry name" value="His_kinase_dom"/>
</dbReference>
<dbReference type="OrthoDB" id="8572793at2"/>
<dbReference type="Gene3D" id="3.30.450.350">
    <property type="entry name" value="CHASE domain"/>
    <property type="match status" value="1"/>
</dbReference>
<sequence>MKSKLFRSLEWYHWVVVVLSLALTLSAWHITRTQAYEKSEALFKFQSGQVIDLLVERMAKYEEALRAGVAMLKVMPPEMSRAEWKEFAATLNVEERFPGINGIGVIHFVPSSKKAAFLAWQRSSMPNFVIFPAHDKNEFWPISYIEPIQTNFKAVGLDMAHEQNRYNAATKARDERSAQITGPINLVQDDQQTPGFLFYVPWYTDEIPSTYGDESSNLAGLVYAPFIVNKLMGGALSNVNDLINFTIRDQNTLLFEDVGRDTDEYQPMFAETREVGMYGRIWTFELETSRAFAEQVETVEPTVILVTGIVIDILLITLFLTLSQTKQRATQLAQKATRRLNERRTELELAKAELIKQNEELIEANKELDRFAFVASHDLKAPLRGIAQLSEWIEDETQGTLSEDAEKYLKLLKSRILRLERLLNALLQYSRVDKKGQPFESIDFPDFVSELFSLNAHPQGFELQLQENVQEVTTDKEALGRVLGNVMNNAVKHHHRDSGVITVTSRWLNGALEIQIADDGPGIPVKYQGRVFELFHTLKPRDEVEGSGLGLAIVKKIIEKMGGSYRLETNLSGGLTFVIVWPISEKSEVYSGEGAL</sequence>
<dbReference type="EC" id="2.7.13.3" evidence="3"/>
<dbReference type="PANTHER" id="PTHR42878:SF15">
    <property type="entry name" value="BACTERIOPHYTOCHROME"/>
    <property type="match status" value="1"/>
</dbReference>
<dbReference type="Proteomes" id="UP000286678">
    <property type="component" value="Unassembled WGS sequence"/>
</dbReference>
<dbReference type="SMART" id="SM01079">
    <property type="entry name" value="CHASE"/>
    <property type="match status" value="1"/>
</dbReference>
<evidence type="ECO:0000313" key="14">
    <source>
        <dbReference type="Proteomes" id="UP000286678"/>
    </source>
</evidence>
<dbReference type="PRINTS" id="PR00344">
    <property type="entry name" value="BCTRLSENSOR"/>
</dbReference>
<evidence type="ECO:0000256" key="4">
    <source>
        <dbReference type="ARBA" id="ARBA00022553"/>
    </source>
</evidence>
<keyword evidence="5" id="KW-0808">Transferase</keyword>
<dbReference type="SUPFAM" id="SSF55874">
    <property type="entry name" value="ATPase domain of HSP90 chaperone/DNA topoisomerase II/histidine kinase"/>
    <property type="match status" value="1"/>
</dbReference>
<keyword evidence="7 13" id="KW-0418">Kinase</keyword>
<evidence type="ECO:0000256" key="9">
    <source>
        <dbReference type="ARBA" id="ARBA00023136"/>
    </source>
</evidence>
<proteinExistence type="predicted"/>